<evidence type="ECO:0000313" key="11">
    <source>
        <dbReference type="Proteomes" id="UP000027451"/>
    </source>
</evidence>
<keyword evidence="7 9" id="KW-0804">Transcription</keyword>
<evidence type="ECO:0000313" key="10">
    <source>
        <dbReference type="EMBL" id="KDR32079.1"/>
    </source>
</evidence>
<comment type="subunit">
    <text evidence="9">Homodimer; disulfide-linked. Forms a heterohexamer composed of two FlhC and four FlhD subunits. Each FlhC binds a FlhD dimer, forming a heterotrimer, and a hexamer assembles by dimerization of two heterotrimers.</text>
</comment>
<comment type="caution">
    <text evidence="10">The sequence shown here is derived from an EMBL/GenBank/DDBJ whole genome shotgun (WGS) entry which is preliminary data.</text>
</comment>
<evidence type="ECO:0000256" key="4">
    <source>
        <dbReference type="ARBA" id="ARBA00023125"/>
    </source>
</evidence>
<evidence type="ECO:0000256" key="1">
    <source>
        <dbReference type="ARBA" id="ARBA00022490"/>
    </source>
</evidence>
<keyword evidence="2 9" id="KW-1005">Bacterial flagellum biogenesis</keyword>
<dbReference type="SUPFAM" id="SSF63592">
    <property type="entry name" value="Flagellar transcriptional activator FlhD"/>
    <property type="match status" value="1"/>
</dbReference>
<evidence type="ECO:0000256" key="7">
    <source>
        <dbReference type="ARBA" id="ARBA00023163"/>
    </source>
</evidence>
<keyword evidence="4 9" id="KW-0238">DNA-binding</keyword>
<evidence type="ECO:0000256" key="6">
    <source>
        <dbReference type="ARBA" id="ARBA00023159"/>
    </source>
</evidence>
<evidence type="ECO:0000256" key="2">
    <source>
        <dbReference type="ARBA" id="ARBA00022795"/>
    </source>
</evidence>
<keyword evidence="6 9" id="KW-0010">Activator</keyword>
<dbReference type="Proteomes" id="UP000027451">
    <property type="component" value="Unassembled WGS sequence"/>
</dbReference>
<dbReference type="RefSeq" id="WP_008345387.1">
    <property type="nucleotide sequence ID" value="NZ_CP084288.1"/>
</dbReference>
<dbReference type="InterPro" id="IPR023559">
    <property type="entry name" value="Flagellar_FlhD"/>
</dbReference>
<keyword evidence="5 9" id="KW-1015">Disulfide bond</keyword>
<dbReference type="AlphaFoldDB" id="A0A656QT10"/>
<name>A0A656QT10_9BURK</name>
<dbReference type="InterPro" id="IPR036194">
    <property type="entry name" value="FlhD_sf"/>
</dbReference>
<dbReference type="GO" id="GO:1902208">
    <property type="term" value="P:regulation of bacterial-type flagellum assembly"/>
    <property type="evidence" value="ECO:0007669"/>
    <property type="project" value="UniProtKB-UniRule"/>
</dbReference>
<dbReference type="HAMAP" id="MF_00725">
    <property type="entry name" value="FlhD"/>
    <property type="match status" value="1"/>
</dbReference>
<accession>A0A656QT10</accession>
<dbReference type="GO" id="GO:0045893">
    <property type="term" value="P:positive regulation of DNA-templated transcription"/>
    <property type="evidence" value="ECO:0007669"/>
    <property type="project" value="InterPro"/>
</dbReference>
<keyword evidence="10" id="KW-0282">Flagellum</keyword>
<dbReference type="EMBL" id="JFHD01000004">
    <property type="protein sequence ID" value="KDR32079.1"/>
    <property type="molecule type" value="Genomic_DNA"/>
</dbReference>
<keyword evidence="10" id="KW-0969">Cilium</keyword>
<evidence type="ECO:0000256" key="3">
    <source>
        <dbReference type="ARBA" id="ARBA00023015"/>
    </source>
</evidence>
<keyword evidence="11" id="KW-1185">Reference proteome</keyword>
<feature type="disulfide bond" description="Interchain" evidence="9">
    <location>
        <position position="65"/>
    </location>
</feature>
<sequence>MNSSESLDSIREINLSYVILAQRMLLEDKSVAMFRLGLSPEIAMILANLTAAQTIKLCSSNQLLCAFRFNDHSLLSALTQPATHVDVGATHAAILLAGQPAEQFA</sequence>
<comment type="subcellular location">
    <subcellularLocation>
        <location evidence="9">Cytoplasm</location>
    </subcellularLocation>
</comment>
<proteinExistence type="inferred from homology"/>
<organism evidence="10 11">
    <name type="scientific">Caballeronia zhejiangensis</name>
    <dbReference type="NCBI Taxonomy" id="871203"/>
    <lineage>
        <taxon>Bacteria</taxon>
        <taxon>Pseudomonadati</taxon>
        <taxon>Pseudomonadota</taxon>
        <taxon>Betaproteobacteria</taxon>
        <taxon>Burkholderiales</taxon>
        <taxon>Burkholderiaceae</taxon>
        <taxon>Caballeronia</taxon>
    </lineage>
</organism>
<keyword evidence="3 9" id="KW-0805">Transcription regulation</keyword>
<comment type="domain">
    <text evidence="9">The C-terminal region contains a putative helix-turn-helix (HTH) motif, suggesting that this region may bind DNA.</text>
</comment>
<dbReference type="OrthoDB" id="5298036at2"/>
<keyword evidence="1 9" id="KW-0963">Cytoplasm</keyword>
<dbReference type="Pfam" id="PF05247">
    <property type="entry name" value="FlhD"/>
    <property type="match status" value="1"/>
</dbReference>
<dbReference type="GO" id="GO:0005737">
    <property type="term" value="C:cytoplasm"/>
    <property type="evidence" value="ECO:0007669"/>
    <property type="project" value="UniProtKB-SubCell"/>
</dbReference>
<comment type="similarity">
    <text evidence="9">Belongs to the FlhD family.</text>
</comment>
<dbReference type="GO" id="GO:0044780">
    <property type="term" value="P:bacterial-type flagellum assembly"/>
    <property type="evidence" value="ECO:0007669"/>
    <property type="project" value="InterPro"/>
</dbReference>
<dbReference type="NCBIfam" id="NF002783">
    <property type="entry name" value="PRK02909.1-1"/>
    <property type="match status" value="1"/>
</dbReference>
<gene>
    <name evidence="9" type="primary">flhD</name>
    <name evidence="10" type="ORF">BG60_25925</name>
</gene>
<dbReference type="Gene3D" id="1.10.4000.10">
    <property type="entry name" value="Flagellar transcriptional activator FlhD"/>
    <property type="match status" value="1"/>
</dbReference>
<protein>
    <recommendedName>
        <fullName evidence="9">Flagellar transcriptional regulator FlhD</fullName>
    </recommendedName>
</protein>
<evidence type="ECO:0000256" key="9">
    <source>
        <dbReference type="HAMAP-Rule" id="MF_00725"/>
    </source>
</evidence>
<evidence type="ECO:0000256" key="8">
    <source>
        <dbReference type="ARBA" id="ARBA00025431"/>
    </source>
</evidence>
<evidence type="ECO:0000256" key="5">
    <source>
        <dbReference type="ARBA" id="ARBA00023157"/>
    </source>
</evidence>
<dbReference type="GO" id="GO:0003677">
    <property type="term" value="F:DNA binding"/>
    <property type="evidence" value="ECO:0007669"/>
    <property type="project" value="UniProtKB-UniRule"/>
</dbReference>
<reference evidence="10 11" key="1">
    <citation type="submission" date="2014-03" db="EMBL/GenBank/DDBJ databases">
        <title>Draft Genome Sequences of Four Burkholderia Strains.</title>
        <authorList>
            <person name="Liu X.Y."/>
            <person name="Li C.X."/>
            <person name="Xu J.H."/>
        </authorList>
    </citation>
    <scope>NUCLEOTIDE SEQUENCE [LARGE SCALE GENOMIC DNA]</scope>
    <source>
        <strain evidence="10 11">OP-1</strain>
    </source>
</reference>
<comment type="function">
    <text evidence="8 9">Functions in complex with FlhC as a master transcriptional regulator that regulates transcription of several flagellar and non-flagellar operons by binding to their promoter region. Activates expression of class 2 flagellar genes, including fliA, which is a flagellum-specific sigma factor that turns on the class 3 genes. Also regulates genes whose products function in a variety of physiological pathways.</text>
</comment>
<keyword evidence="10" id="KW-0966">Cell projection</keyword>